<evidence type="ECO:0000259" key="2">
    <source>
        <dbReference type="SMART" id="SM00893"/>
    </source>
</evidence>
<evidence type="ECO:0000313" key="4">
    <source>
        <dbReference type="Proteomes" id="UP000746471"/>
    </source>
</evidence>
<protein>
    <recommendedName>
        <fullName evidence="1">Electron transfer flavoprotein small subunit</fullName>
    </recommendedName>
</protein>
<dbReference type="PANTHER" id="PTHR21294">
    <property type="entry name" value="ELECTRON TRANSFER FLAVOPROTEIN BETA-SUBUNIT"/>
    <property type="match status" value="1"/>
</dbReference>
<evidence type="ECO:0000313" key="3">
    <source>
        <dbReference type="EMBL" id="MBS7528319.1"/>
    </source>
</evidence>
<keyword evidence="4" id="KW-1185">Reference proteome</keyword>
<dbReference type="PIRSF" id="PIRSF000090">
    <property type="entry name" value="Beta-ETF"/>
    <property type="match status" value="1"/>
</dbReference>
<dbReference type="Gene3D" id="3.40.50.620">
    <property type="entry name" value="HUPs"/>
    <property type="match status" value="1"/>
</dbReference>
<reference evidence="3 4" key="1">
    <citation type="submission" date="2021-05" db="EMBL/GenBank/DDBJ databases">
        <title>Fusibacter ferrireducens sp. nov., an anaerobic, sulfur- and Fe-reducing bacterium isolated from the mangrove sediment.</title>
        <authorList>
            <person name="Qiu D."/>
        </authorList>
    </citation>
    <scope>NUCLEOTIDE SEQUENCE [LARGE SCALE GENOMIC DNA]</scope>
    <source>
        <strain evidence="3 4">DSM 12116</strain>
    </source>
</reference>
<dbReference type="EMBL" id="JAHBCL010000036">
    <property type="protein sequence ID" value="MBS7528319.1"/>
    <property type="molecule type" value="Genomic_DNA"/>
</dbReference>
<name>A0ABS5PV29_9FIRM</name>
<dbReference type="PANTHER" id="PTHR21294:SF17">
    <property type="entry name" value="PROTEIN FIXA"/>
    <property type="match status" value="1"/>
</dbReference>
<accession>A0ABS5PV29</accession>
<dbReference type="CDD" id="cd01714">
    <property type="entry name" value="ETF_beta"/>
    <property type="match status" value="1"/>
</dbReference>
<dbReference type="InterPro" id="IPR012255">
    <property type="entry name" value="ETF_b"/>
</dbReference>
<feature type="domain" description="Electron transfer flavoprotein alpha/beta-subunit N-terminal" evidence="2">
    <location>
        <begin position="23"/>
        <end position="216"/>
    </location>
</feature>
<dbReference type="InterPro" id="IPR014729">
    <property type="entry name" value="Rossmann-like_a/b/a_fold"/>
</dbReference>
<organism evidence="3 4">
    <name type="scientific">Fusibacter paucivorans</name>
    <dbReference type="NCBI Taxonomy" id="76009"/>
    <lineage>
        <taxon>Bacteria</taxon>
        <taxon>Bacillati</taxon>
        <taxon>Bacillota</taxon>
        <taxon>Clostridia</taxon>
        <taxon>Eubacteriales</taxon>
        <taxon>Eubacteriales Family XII. Incertae Sedis</taxon>
        <taxon>Fusibacter</taxon>
    </lineage>
</organism>
<gene>
    <name evidence="3" type="ORF">KHM83_16640</name>
</gene>
<dbReference type="RefSeq" id="WP_213238179.1">
    <property type="nucleotide sequence ID" value="NZ_JAHBCL010000036.1"/>
</dbReference>
<evidence type="ECO:0000256" key="1">
    <source>
        <dbReference type="ARBA" id="ARBA00042002"/>
    </source>
</evidence>
<dbReference type="Pfam" id="PF01012">
    <property type="entry name" value="ETF"/>
    <property type="match status" value="1"/>
</dbReference>
<proteinExistence type="predicted"/>
<dbReference type="InterPro" id="IPR014730">
    <property type="entry name" value="ETF_a/b_N"/>
</dbReference>
<sequence>MLKLLVCIKQVPDVDQMTIDPETGKINRTGVPSILNPLDANAVAAAVNVKETYGGEITLITMGPPSAEAVLRECLAVGADYAILVTDRAFGNADTLATSYAIVSAAKQIDHYDLIFCGKETIDGATGQMGAQLAERFDAAQITSACLIHTVDEANGTLVVERELENSTETLEVTMPCLLTMEKTHYPARMPSLKGKMAAKKKVITTMTSADIPDLDFNRIGDSGSPTKVPRTFPPVMPEPGIVIDEGSVTASVAKLLTFIAE</sequence>
<dbReference type="SUPFAM" id="SSF52402">
    <property type="entry name" value="Adenine nucleotide alpha hydrolases-like"/>
    <property type="match status" value="1"/>
</dbReference>
<dbReference type="SMART" id="SM00893">
    <property type="entry name" value="ETF"/>
    <property type="match status" value="1"/>
</dbReference>
<dbReference type="InterPro" id="IPR033948">
    <property type="entry name" value="ETF_beta_N"/>
</dbReference>
<comment type="caution">
    <text evidence="3">The sequence shown here is derived from an EMBL/GenBank/DDBJ whole genome shotgun (WGS) entry which is preliminary data.</text>
</comment>
<dbReference type="Proteomes" id="UP000746471">
    <property type="component" value="Unassembled WGS sequence"/>
</dbReference>